<proteinExistence type="predicted"/>
<evidence type="ECO:0000313" key="5">
    <source>
        <dbReference type="Proteomes" id="UP000193411"/>
    </source>
</evidence>
<dbReference type="GO" id="GO:0005737">
    <property type="term" value="C:cytoplasm"/>
    <property type="evidence" value="ECO:0007669"/>
    <property type="project" value="TreeGrafter"/>
</dbReference>
<feature type="domain" description="Muskelin N-terminal" evidence="3">
    <location>
        <begin position="68"/>
        <end position="157"/>
    </location>
</feature>
<evidence type="ECO:0000259" key="3">
    <source>
        <dbReference type="Pfam" id="PF06588"/>
    </source>
</evidence>
<sequence>MIDSPAFSASVIGPAPTSTGPNTASTMHALNTKLGMVTASAARCTPYSQLSATLLSPDSHLNGHKPAKLKYSIHSYSSAAPAYPPQHILVNNPTDQASRWTSVASDQSQFLTLALQQPAILTHLLFGKFHKPHVCNLKEFRVFAGMSPDADKMIEVLPFPSSMSGSFRTRVSSASFPTQSGTLKCTAWPTPRSTRSKKTIRAVLKYFRQRNFARAFAALSQDAGAAFGGGPGHAGFGAVLEDPLLSQLHERVVVARDYSGAEQMIRGAAAQGMLDEFVASAPWAPVWSPLSPLGGGSGIVGEQRPGPRGGHQMFMDSERGIVYLYGGWDGSRDLGDLWAYSVAGNVWSLISSNTQMNGGPSPRSCHKVCVDSQGRCAYVLGRYVDPTANGQQLDDKGAAEAGLASDFWRLDLNTLEWRRLSSNTANEGGPSLVYDHQMAMDSERGIVNDSSAQELKPRVSHAMIFHPPTRQLLILGGQRTSKETFNHFLAYDTVRGRIAKLPSSGAPDTGLTQRAVYDPISNSVLILSNVVQRPASHTAASGAATATNHGGVGISLSAAAVAAVSGIISPTTASAFSNLVSPIPNHPSSTSPTRHSAPSPTSPHGPMSPSGGASASGAAAATGTTPALWVYKLSEGTWHKRVFLFGGNPDIREAASARLDDFWELRLHRPSVEDVVRECSFMLRRQQFLSLANQGTDPIRALQYLQTEVAGVVDHSRPEEVQALAGLSMRLFMSPSSPTPMPRSSSQDMMMVEDSQQPHVDQGEDGFEARSALYDRLAGFFPKGMKQPEGSLTDYVPFV</sequence>
<dbReference type="Pfam" id="PF06588">
    <property type="entry name" value="Muskelin_N"/>
    <property type="match status" value="1"/>
</dbReference>
<feature type="region of interest" description="Disordered" evidence="2">
    <location>
        <begin position="1"/>
        <end position="23"/>
    </location>
</feature>
<accession>A0A1Y2HHQ0</accession>
<gene>
    <name evidence="4" type="ORF">BCR44DRAFT_1437086</name>
</gene>
<dbReference type="AlphaFoldDB" id="A0A1Y2HHQ0"/>
<dbReference type="InterPro" id="IPR010565">
    <property type="entry name" value="Muskelin_N"/>
</dbReference>
<feature type="compositionally biased region" description="Polar residues" evidence="2">
    <location>
        <begin position="584"/>
        <end position="596"/>
    </location>
</feature>
<evidence type="ECO:0000256" key="2">
    <source>
        <dbReference type="SAM" id="MobiDB-lite"/>
    </source>
</evidence>
<dbReference type="Proteomes" id="UP000193411">
    <property type="component" value="Unassembled WGS sequence"/>
</dbReference>
<dbReference type="OrthoDB" id="10052615at2759"/>
<name>A0A1Y2HHQ0_9FUNG</name>
<dbReference type="InterPro" id="IPR052456">
    <property type="entry name" value="CTLH_complex_component"/>
</dbReference>
<dbReference type="STRING" id="765915.A0A1Y2HHQ0"/>
<protein>
    <submittedName>
        <fullName evidence="4">Muskelin N-terminus-domain-containing protein</fullName>
    </submittedName>
</protein>
<dbReference type="Pfam" id="PF24681">
    <property type="entry name" value="Kelch_KLHDC2_KLHL20_DRC7"/>
    <property type="match status" value="1"/>
</dbReference>
<dbReference type="InterPro" id="IPR015915">
    <property type="entry name" value="Kelch-typ_b-propeller"/>
</dbReference>
<dbReference type="Gene3D" id="2.120.10.80">
    <property type="entry name" value="Kelch-type beta propeller"/>
    <property type="match status" value="2"/>
</dbReference>
<keyword evidence="1" id="KW-0677">Repeat</keyword>
<keyword evidence="5" id="KW-1185">Reference proteome</keyword>
<dbReference type="SUPFAM" id="SSF117281">
    <property type="entry name" value="Kelch motif"/>
    <property type="match status" value="1"/>
</dbReference>
<feature type="region of interest" description="Disordered" evidence="2">
    <location>
        <begin position="584"/>
        <end position="619"/>
    </location>
</feature>
<organism evidence="4 5">
    <name type="scientific">Catenaria anguillulae PL171</name>
    <dbReference type="NCBI Taxonomy" id="765915"/>
    <lineage>
        <taxon>Eukaryota</taxon>
        <taxon>Fungi</taxon>
        <taxon>Fungi incertae sedis</taxon>
        <taxon>Blastocladiomycota</taxon>
        <taxon>Blastocladiomycetes</taxon>
        <taxon>Blastocladiales</taxon>
        <taxon>Catenariaceae</taxon>
        <taxon>Catenaria</taxon>
    </lineage>
</organism>
<feature type="compositionally biased region" description="Low complexity" evidence="2">
    <location>
        <begin position="598"/>
        <end position="619"/>
    </location>
</feature>
<dbReference type="EMBL" id="MCFL01000031">
    <property type="protein sequence ID" value="ORZ34096.1"/>
    <property type="molecule type" value="Genomic_DNA"/>
</dbReference>
<dbReference type="Gene3D" id="2.60.120.260">
    <property type="entry name" value="Galactose-binding domain-like"/>
    <property type="match status" value="1"/>
</dbReference>
<dbReference type="PANTHER" id="PTHR15526:SF5">
    <property type="entry name" value="MUSKELIN"/>
    <property type="match status" value="1"/>
</dbReference>
<reference evidence="4 5" key="1">
    <citation type="submission" date="2016-07" db="EMBL/GenBank/DDBJ databases">
        <title>Pervasive Adenine N6-methylation of Active Genes in Fungi.</title>
        <authorList>
            <consortium name="DOE Joint Genome Institute"/>
            <person name="Mondo S.J."/>
            <person name="Dannebaum R.O."/>
            <person name="Kuo R.C."/>
            <person name="Labutti K."/>
            <person name="Haridas S."/>
            <person name="Kuo A."/>
            <person name="Salamov A."/>
            <person name="Ahrendt S.R."/>
            <person name="Lipzen A."/>
            <person name="Sullivan W."/>
            <person name="Andreopoulos W.B."/>
            <person name="Clum A."/>
            <person name="Lindquist E."/>
            <person name="Daum C."/>
            <person name="Ramamoorthy G.K."/>
            <person name="Gryganskyi A."/>
            <person name="Culley D."/>
            <person name="Magnuson J.K."/>
            <person name="James T.Y."/>
            <person name="O'Malley M.A."/>
            <person name="Stajich J.E."/>
            <person name="Spatafora J.W."/>
            <person name="Visel A."/>
            <person name="Grigoriev I.V."/>
        </authorList>
    </citation>
    <scope>NUCLEOTIDE SEQUENCE [LARGE SCALE GENOMIC DNA]</scope>
    <source>
        <strain evidence="4 5">PL171</strain>
    </source>
</reference>
<dbReference type="PANTHER" id="PTHR15526">
    <property type="entry name" value="MUSKELIN"/>
    <property type="match status" value="1"/>
</dbReference>
<comment type="caution">
    <text evidence="4">The sequence shown here is derived from an EMBL/GenBank/DDBJ whole genome shotgun (WGS) entry which is preliminary data.</text>
</comment>
<evidence type="ECO:0000313" key="4">
    <source>
        <dbReference type="EMBL" id="ORZ34096.1"/>
    </source>
</evidence>
<evidence type="ECO:0000256" key="1">
    <source>
        <dbReference type="ARBA" id="ARBA00022737"/>
    </source>
</evidence>